<evidence type="ECO:0008006" key="2">
    <source>
        <dbReference type="Google" id="ProtNLM"/>
    </source>
</evidence>
<dbReference type="InterPro" id="IPR035979">
    <property type="entry name" value="RBD_domain_sf"/>
</dbReference>
<organism evidence="1">
    <name type="scientific">Calcidiscus leptoporus</name>
    <dbReference type="NCBI Taxonomy" id="127549"/>
    <lineage>
        <taxon>Eukaryota</taxon>
        <taxon>Haptista</taxon>
        <taxon>Haptophyta</taxon>
        <taxon>Prymnesiophyceae</taxon>
        <taxon>Coccolithales</taxon>
        <taxon>Calcidiscaceae</taxon>
        <taxon>Calcidiscus</taxon>
    </lineage>
</organism>
<dbReference type="EMBL" id="HBER01052567">
    <property type="protein sequence ID" value="CAD8550993.1"/>
    <property type="molecule type" value="Transcribed_RNA"/>
</dbReference>
<dbReference type="GO" id="GO:0003676">
    <property type="term" value="F:nucleic acid binding"/>
    <property type="evidence" value="ECO:0007669"/>
    <property type="project" value="InterPro"/>
</dbReference>
<feature type="non-terminal residue" evidence="1">
    <location>
        <position position="1"/>
    </location>
</feature>
<gene>
    <name evidence="1" type="ORF">CLEP1334_LOCUS26283</name>
</gene>
<proteinExistence type="predicted"/>
<dbReference type="SUPFAM" id="SSF54928">
    <property type="entry name" value="RNA-binding domain, RBD"/>
    <property type="match status" value="1"/>
</dbReference>
<name>A0A7S0P421_9EUKA</name>
<reference evidence="1" key="1">
    <citation type="submission" date="2021-01" db="EMBL/GenBank/DDBJ databases">
        <authorList>
            <person name="Corre E."/>
            <person name="Pelletier E."/>
            <person name="Niang G."/>
            <person name="Scheremetjew M."/>
            <person name="Finn R."/>
            <person name="Kale V."/>
            <person name="Holt S."/>
            <person name="Cochrane G."/>
            <person name="Meng A."/>
            <person name="Brown T."/>
            <person name="Cohen L."/>
        </authorList>
    </citation>
    <scope>NUCLEOTIDE SEQUENCE</scope>
    <source>
        <strain evidence="1">RCC1130</strain>
    </source>
</reference>
<accession>A0A7S0P421</accession>
<protein>
    <recommendedName>
        <fullName evidence="2">RRM domain-containing protein</fullName>
    </recommendedName>
</protein>
<sequence length="268" mass="28741">VMITFVACALTSYMLVAPQHRAASWRSQLSALPASAPFRATPARLALDMKDPAVAEEYASCMALDADAMEEELALSGIIAPPTMSDFDMRSMIVELRLRNAGKIGSQTANEPKKPAEGASAFEVALYEKPAFKALYESFKSAQLANEVNLCIEYLNDARRAAERYGGTAKFDETVAKIDAALSARVEQKVTTGAVCFSGFPSNMGEAGVRMTLESFGSVLAFSCDEAQDGMTLTGRVEFEEVASAKACIDKWDGIDMGLGTTLELRAA</sequence>
<evidence type="ECO:0000313" key="1">
    <source>
        <dbReference type="EMBL" id="CAD8550993.1"/>
    </source>
</evidence>
<dbReference type="AlphaFoldDB" id="A0A7S0P421"/>